<proteinExistence type="predicted"/>
<evidence type="ECO:0000313" key="1">
    <source>
        <dbReference type="Proteomes" id="UP000887577"/>
    </source>
</evidence>
<accession>A0A914YXE2</accession>
<sequence length="177" mass="19749">MSNDKIDQIRTSPTGKYVWGYSLTSGRGFARSQINDITTVKGSTWIETPLDIKIGELAIGENVVWAIEQGTTKVYRLRNLSLSNIVGIGWRLMPFKLRALSVDSIESRLWGLNGCSRLIKHEMDIYPRKCLQNNKVAAAPLKNECINNKRASSDSSSESWMDVGGNGYTLCKDIGYL</sequence>
<keyword evidence="1" id="KW-1185">Reference proteome</keyword>
<reference evidence="2" key="1">
    <citation type="submission" date="2022-11" db="UniProtKB">
        <authorList>
            <consortium name="WormBaseParasite"/>
        </authorList>
    </citation>
    <scope>IDENTIFICATION</scope>
</reference>
<protein>
    <submittedName>
        <fullName evidence="2">Uncharacterized protein</fullName>
    </submittedName>
</protein>
<organism evidence="1 2">
    <name type="scientific">Panagrolaimus superbus</name>
    <dbReference type="NCBI Taxonomy" id="310955"/>
    <lineage>
        <taxon>Eukaryota</taxon>
        <taxon>Metazoa</taxon>
        <taxon>Ecdysozoa</taxon>
        <taxon>Nematoda</taxon>
        <taxon>Chromadorea</taxon>
        <taxon>Rhabditida</taxon>
        <taxon>Tylenchina</taxon>
        <taxon>Panagrolaimomorpha</taxon>
        <taxon>Panagrolaimoidea</taxon>
        <taxon>Panagrolaimidae</taxon>
        <taxon>Panagrolaimus</taxon>
    </lineage>
</organism>
<name>A0A914YXE2_9BILA</name>
<evidence type="ECO:0000313" key="2">
    <source>
        <dbReference type="WBParaSite" id="PSU_v2.g4316.t1"/>
    </source>
</evidence>
<dbReference type="WBParaSite" id="PSU_v2.g4316.t1">
    <property type="protein sequence ID" value="PSU_v2.g4316.t1"/>
    <property type="gene ID" value="PSU_v2.g4316"/>
</dbReference>
<dbReference type="AlphaFoldDB" id="A0A914YXE2"/>
<dbReference type="Proteomes" id="UP000887577">
    <property type="component" value="Unplaced"/>
</dbReference>